<accession>A0A7J6H717</accession>
<feature type="domain" description="Transposase-associated" evidence="2">
    <location>
        <begin position="216"/>
        <end position="255"/>
    </location>
</feature>
<dbReference type="AlphaFoldDB" id="A0A7J6H717"/>
<feature type="region of interest" description="Disordered" evidence="1">
    <location>
        <begin position="271"/>
        <end position="301"/>
    </location>
</feature>
<dbReference type="EMBL" id="JAATIP010000026">
    <property type="protein sequence ID" value="KAF4391067.1"/>
    <property type="molecule type" value="Genomic_DNA"/>
</dbReference>
<sequence>MTYLPIVLQIEARQSTTWQELQDLLLCFDSKVERMSSMHSIKSQNNTLSPTANLANKSSPGSNTGSGYPRNNRLPCTSVSLSRPQLAVKVSNRDVISLSSLALKVSSTSLYNSNDMSLVISDEKQKDSNDMVFNLAAFQFFGIMSYAYQYKTLKNISVILFHRPRTLYEGLVLSVGGNGKSYKPAEGPAEGPAVGVKQDPRSFKLILEYIKALPNTDNPDLVHCPCLKCGNMERMKLVQIREHLFKNGIDMSYKVSEHNQSVADFELTNIDESIDEDQEPNQPLPESQMQQNNEPELIPND</sequence>
<dbReference type="InterPro" id="IPR029480">
    <property type="entry name" value="Transpos_assoc"/>
</dbReference>
<gene>
    <name evidence="3" type="ORF">F8388_024899</name>
</gene>
<reference evidence="3 4" key="1">
    <citation type="journal article" date="2020" name="bioRxiv">
        <title>Sequence and annotation of 42 cannabis genomes reveals extensive copy number variation in cannabinoid synthesis and pathogen resistance genes.</title>
        <authorList>
            <person name="Mckernan K.J."/>
            <person name="Helbert Y."/>
            <person name="Kane L.T."/>
            <person name="Ebling H."/>
            <person name="Zhang L."/>
            <person name="Liu B."/>
            <person name="Eaton Z."/>
            <person name="Mclaughlin S."/>
            <person name="Kingan S."/>
            <person name="Baybayan P."/>
            <person name="Concepcion G."/>
            <person name="Jordan M."/>
            <person name="Riva A."/>
            <person name="Barbazuk W."/>
            <person name="Harkins T."/>
        </authorList>
    </citation>
    <scope>NUCLEOTIDE SEQUENCE [LARGE SCALE GENOMIC DNA]</scope>
    <source>
        <strain evidence="4">cv. Jamaican Lion 4</strain>
        <tissue evidence="3">Leaf</tissue>
    </source>
</reference>
<feature type="region of interest" description="Disordered" evidence="1">
    <location>
        <begin position="40"/>
        <end position="74"/>
    </location>
</feature>
<protein>
    <recommendedName>
        <fullName evidence="2">Transposase-associated domain-containing protein</fullName>
    </recommendedName>
</protein>
<dbReference type="Proteomes" id="UP000525078">
    <property type="component" value="Unassembled WGS sequence"/>
</dbReference>
<evidence type="ECO:0000256" key="1">
    <source>
        <dbReference type="SAM" id="MobiDB-lite"/>
    </source>
</evidence>
<dbReference type="Pfam" id="PF13963">
    <property type="entry name" value="Transpos_assoc"/>
    <property type="match status" value="1"/>
</dbReference>
<comment type="caution">
    <text evidence="3">The sequence shown here is derived from an EMBL/GenBank/DDBJ whole genome shotgun (WGS) entry which is preliminary data.</text>
</comment>
<feature type="compositionally biased region" description="Polar residues" evidence="1">
    <location>
        <begin position="280"/>
        <end position="294"/>
    </location>
</feature>
<feature type="compositionally biased region" description="Polar residues" evidence="1">
    <location>
        <begin position="40"/>
        <end position="66"/>
    </location>
</feature>
<evidence type="ECO:0000259" key="2">
    <source>
        <dbReference type="Pfam" id="PF13963"/>
    </source>
</evidence>
<organism evidence="3 4">
    <name type="scientific">Cannabis sativa</name>
    <name type="common">Hemp</name>
    <name type="synonym">Marijuana</name>
    <dbReference type="NCBI Taxonomy" id="3483"/>
    <lineage>
        <taxon>Eukaryota</taxon>
        <taxon>Viridiplantae</taxon>
        <taxon>Streptophyta</taxon>
        <taxon>Embryophyta</taxon>
        <taxon>Tracheophyta</taxon>
        <taxon>Spermatophyta</taxon>
        <taxon>Magnoliopsida</taxon>
        <taxon>eudicotyledons</taxon>
        <taxon>Gunneridae</taxon>
        <taxon>Pentapetalae</taxon>
        <taxon>rosids</taxon>
        <taxon>fabids</taxon>
        <taxon>Rosales</taxon>
        <taxon>Cannabaceae</taxon>
        <taxon>Cannabis</taxon>
    </lineage>
</organism>
<name>A0A7J6H717_CANSA</name>
<evidence type="ECO:0000313" key="4">
    <source>
        <dbReference type="Proteomes" id="UP000525078"/>
    </source>
</evidence>
<evidence type="ECO:0000313" key="3">
    <source>
        <dbReference type="EMBL" id="KAF4391067.1"/>
    </source>
</evidence>
<proteinExistence type="predicted"/>